<keyword evidence="8 15" id="KW-0489">Methyltransferase</keyword>
<evidence type="ECO:0000256" key="14">
    <source>
        <dbReference type="ARBA" id="ARBA00047783"/>
    </source>
</evidence>
<dbReference type="Gene3D" id="1.10.1270.20">
    <property type="entry name" value="tRNA(m1g37)methyltransferase, domain 2"/>
    <property type="match status" value="1"/>
</dbReference>
<dbReference type="CDD" id="cd18080">
    <property type="entry name" value="TrmD-like"/>
    <property type="match status" value="1"/>
</dbReference>
<evidence type="ECO:0000256" key="16">
    <source>
        <dbReference type="PIRSR" id="PIRSR000386-1"/>
    </source>
</evidence>
<evidence type="ECO:0000256" key="3">
    <source>
        <dbReference type="ARBA" id="ARBA00007630"/>
    </source>
</evidence>
<dbReference type="GO" id="GO:0002939">
    <property type="term" value="P:tRNA N1-guanine methylation"/>
    <property type="evidence" value="ECO:0007669"/>
    <property type="project" value="TreeGrafter"/>
</dbReference>
<evidence type="ECO:0000256" key="13">
    <source>
        <dbReference type="ARBA" id="ARBA00033392"/>
    </source>
</evidence>
<dbReference type="PANTHER" id="PTHR46417:SF1">
    <property type="entry name" value="TRNA (GUANINE-N(1)-)-METHYLTRANSFERASE"/>
    <property type="match status" value="1"/>
</dbReference>
<dbReference type="InterPro" id="IPR023148">
    <property type="entry name" value="tRNA_m1G_MeTrfase_C_sf"/>
</dbReference>
<evidence type="ECO:0000256" key="12">
    <source>
        <dbReference type="ARBA" id="ARBA00029736"/>
    </source>
</evidence>
<dbReference type="EMBL" id="NFJD01000001">
    <property type="protein sequence ID" value="OUO57253.1"/>
    <property type="molecule type" value="Genomic_DNA"/>
</dbReference>
<dbReference type="InterPro" id="IPR029028">
    <property type="entry name" value="Alpha/beta_knot_MTases"/>
</dbReference>
<evidence type="ECO:0000256" key="9">
    <source>
        <dbReference type="ARBA" id="ARBA00022679"/>
    </source>
</evidence>
<dbReference type="FunFam" id="3.40.1280.10:FF:000001">
    <property type="entry name" value="tRNA (guanine-N(1)-)-methyltransferase"/>
    <property type="match status" value="1"/>
</dbReference>
<dbReference type="AlphaFoldDB" id="A0A1Y4DDQ7"/>
<organism evidence="19 20">
    <name type="scientific">Candidatus Avelusimicrobium gallicola</name>
    <dbReference type="NCBI Taxonomy" id="2562704"/>
    <lineage>
        <taxon>Bacteria</taxon>
        <taxon>Pseudomonadati</taxon>
        <taxon>Elusimicrobiota</taxon>
        <taxon>Elusimicrobia</taxon>
        <taxon>Elusimicrobiales</taxon>
        <taxon>Elusimicrobiaceae</taxon>
        <taxon>Candidatus Avelusimicrobium</taxon>
    </lineage>
</organism>
<dbReference type="Gene3D" id="3.40.1280.10">
    <property type="match status" value="1"/>
</dbReference>
<evidence type="ECO:0000256" key="10">
    <source>
        <dbReference type="ARBA" id="ARBA00022691"/>
    </source>
</evidence>
<evidence type="ECO:0000256" key="4">
    <source>
        <dbReference type="ARBA" id="ARBA00011738"/>
    </source>
</evidence>
<dbReference type="PANTHER" id="PTHR46417">
    <property type="entry name" value="TRNA (GUANINE-N(1)-)-METHYLTRANSFERASE"/>
    <property type="match status" value="1"/>
</dbReference>
<dbReference type="HAMAP" id="MF_00605">
    <property type="entry name" value="TrmD"/>
    <property type="match status" value="1"/>
</dbReference>
<comment type="subunit">
    <text evidence="4 15 17">Homodimer.</text>
</comment>
<comment type="catalytic activity">
    <reaction evidence="14 15 17">
        <text>guanosine(37) in tRNA + S-adenosyl-L-methionine = N(1)-methylguanosine(37) in tRNA + S-adenosyl-L-homocysteine + H(+)</text>
        <dbReference type="Rhea" id="RHEA:36899"/>
        <dbReference type="Rhea" id="RHEA-COMP:10145"/>
        <dbReference type="Rhea" id="RHEA-COMP:10147"/>
        <dbReference type="ChEBI" id="CHEBI:15378"/>
        <dbReference type="ChEBI" id="CHEBI:57856"/>
        <dbReference type="ChEBI" id="CHEBI:59789"/>
        <dbReference type="ChEBI" id="CHEBI:73542"/>
        <dbReference type="ChEBI" id="CHEBI:74269"/>
        <dbReference type="EC" id="2.1.1.228"/>
    </reaction>
</comment>
<evidence type="ECO:0000256" key="1">
    <source>
        <dbReference type="ARBA" id="ARBA00002634"/>
    </source>
</evidence>
<keyword evidence="9 15" id="KW-0808">Transferase</keyword>
<keyword evidence="7 15" id="KW-0963">Cytoplasm</keyword>
<feature type="binding site" evidence="15 16">
    <location>
        <begin position="129"/>
        <end position="134"/>
    </location>
    <ligand>
        <name>S-adenosyl-L-methionine</name>
        <dbReference type="ChEBI" id="CHEBI:59789"/>
    </ligand>
</feature>
<evidence type="ECO:0000256" key="5">
    <source>
        <dbReference type="ARBA" id="ARBA00012807"/>
    </source>
</evidence>
<proteinExistence type="inferred from homology"/>
<evidence type="ECO:0000259" key="18">
    <source>
        <dbReference type="Pfam" id="PF01746"/>
    </source>
</evidence>
<dbReference type="InterPro" id="IPR029026">
    <property type="entry name" value="tRNA_m1G_MTases_N"/>
</dbReference>
<reference evidence="20" key="1">
    <citation type="submission" date="2017-04" db="EMBL/GenBank/DDBJ databases">
        <title>Function of individual gut microbiota members based on whole genome sequencing of pure cultures obtained from chicken caecum.</title>
        <authorList>
            <person name="Medvecky M."/>
            <person name="Cejkova D."/>
            <person name="Polansky O."/>
            <person name="Karasova D."/>
            <person name="Kubasova T."/>
            <person name="Cizek A."/>
            <person name="Rychlik I."/>
        </authorList>
    </citation>
    <scope>NUCLEOTIDE SEQUENCE [LARGE SCALE GENOMIC DNA]</scope>
    <source>
        <strain evidence="20">An273</strain>
    </source>
</reference>
<evidence type="ECO:0000313" key="20">
    <source>
        <dbReference type="Proteomes" id="UP000196368"/>
    </source>
</evidence>
<evidence type="ECO:0000256" key="11">
    <source>
        <dbReference type="ARBA" id="ARBA00022694"/>
    </source>
</evidence>
<evidence type="ECO:0000256" key="8">
    <source>
        <dbReference type="ARBA" id="ARBA00022603"/>
    </source>
</evidence>
<protein>
    <recommendedName>
        <fullName evidence="6 15">tRNA (guanine-N(1)-)-methyltransferase</fullName>
        <ecNumber evidence="5 15">2.1.1.228</ecNumber>
    </recommendedName>
    <alternativeName>
        <fullName evidence="12 15">M1G-methyltransferase</fullName>
    </alternativeName>
    <alternativeName>
        <fullName evidence="13 15">tRNA [GM37] methyltransferase</fullName>
    </alternativeName>
</protein>
<keyword evidence="10 15" id="KW-0949">S-adenosyl-L-methionine</keyword>
<feature type="binding site" evidence="15 16">
    <location>
        <position position="110"/>
    </location>
    <ligand>
        <name>S-adenosyl-L-methionine</name>
        <dbReference type="ChEBI" id="CHEBI:59789"/>
    </ligand>
</feature>
<dbReference type="PIRSF" id="PIRSF000386">
    <property type="entry name" value="tRNA_mtase"/>
    <property type="match status" value="1"/>
</dbReference>
<dbReference type="GO" id="GO:0052906">
    <property type="term" value="F:tRNA (guanine(37)-N1)-methyltransferase activity"/>
    <property type="evidence" value="ECO:0007669"/>
    <property type="project" value="UniProtKB-UniRule"/>
</dbReference>
<dbReference type="InterPro" id="IPR002649">
    <property type="entry name" value="tRNA_m1G_MeTrfase_TrmD"/>
</dbReference>
<dbReference type="Proteomes" id="UP000196368">
    <property type="component" value="Unassembled WGS sequence"/>
</dbReference>
<feature type="domain" description="tRNA methyltransferase TRMD/TRM10-type" evidence="18">
    <location>
        <begin position="1"/>
        <end position="221"/>
    </location>
</feature>
<dbReference type="EC" id="2.1.1.228" evidence="5 15"/>
<comment type="caution">
    <text evidence="19">The sequence shown here is derived from an EMBL/GenBank/DDBJ whole genome shotgun (WGS) entry which is preliminary data.</text>
</comment>
<keyword evidence="11 15" id="KW-0819">tRNA processing</keyword>
<comment type="similarity">
    <text evidence="3 15 17">Belongs to the RNA methyltransferase TrmD family.</text>
</comment>
<comment type="function">
    <text evidence="1 15 17">Specifically methylates guanosine-37 in various tRNAs.</text>
</comment>
<gene>
    <name evidence="15" type="primary">trmD</name>
    <name evidence="19" type="ORF">B5F75_00285</name>
</gene>
<dbReference type="NCBIfam" id="NF000648">
    <property type="entry name" value="PRK00026.1"/>
    <property type="match status" value="1"/>
</dbReference>
<accession>A0A1Y4DDQ7</accession>
<evidence type="ECO:0000256" key="17">
    <source>
        <dbReference type="RuleBase" id="RU003464"/>
    </source>
</evidence>
<dbReference type="SUPFAM" id="SSF75217">
    <property type="entry name" value="alpha/beta knot"/>
    <property type="match status" value="1"/>
</dbReference>
<evidence type="ECO:0000256" key="6">
    <source>
        <dbReference type="ARBA" id="ARBA00014679"/>
    </source>
</evidence>
<dbReference type="GO" id="GO:0005829">
    <property type="term" value="C:cytosol"/>
    <property type="evidence" value="ECO:0007669"/>
    <property type="project" value="TreeGrafter"/>
</dbReference>
<name>A0A1Y4DDQ7_9BACT</name>
<dbReference type="RefSeq" id="WP_087286211.1">
    <property type="nucleotide sequence ID" value="NZ_NFJD01000001.1"/>
</dbReference>
<dbReference type="InterPro" id="IPR016009">
    <property type="entry name" value="tRNA_MeTrfase_TRMD/TRM10"/>
</dbReference>
<dbReference type="Pfam" id="PF01746">
    <property type="entry name" value="tRNA_m1G_MT"/>
    <property type="match status" value="1"/>
</dbReference>
<evidence type="ECO:0000256" key="7">
    <source>
        <dbReference type="ARBA" id="ARBA00022490"/>
    </source>
</evidence>
<evidence type="ECO:0000256" key="15">
    <source>
        <dbReference type="HAMAP-Rule" id="MF_00605"/>
    </source>
</evidence>
<keyword evidence="20" id="KW-1185">Reference proteome</keyword>
<evidence type="ECO:0000313" key="19">
    <source>
        <dbReference type="EMBL" id="OUO57253.1"/>
    </source>
</evidence>
<dbReference type="NCBIfam" id="TIGR00088">
    <property type="entry name" value="trmD"/>
    <property type="match status" value="1"/>
</dbReference>
<sequence length="238" mass="26793">MKIDVITAFEEMIDHTLSHSIVGRARKAGIIKLGTLSPREFAEDKHKTIDDRPYGGGPGMLMKAEPLYQAISKLRKKGSYVILTSPRGQVFNQELAKKLAKKRHLIFVCGHYEGIDARIYPEVDLEVSLGDFILTGGELAACVMIDAITRLRPGTFKKEGVTSSESFEGHLLEAPQYTRPEVWRGRKVPAVLLNGNHKEIEAWKHEQALALTKQLRPDLLENASQKSKKVQKKKIRRK</sequence>
<dbReference type="OrthoDB" id="9807416at2"/>
<comment type="subcellular location">
    <subcellularLocation>
        <location evidence="2 15 17">Cytoplasm</location>
    </subcellularLocation>
</comment>
<evidence type="ECO:0000256" key="2">
    <source>
        <dbReference type="ARBA" id="ARBA00004496"/>
    </source>
</evidence>